<dbReference type="AlphaFoldDB" id="A0A081BV58"/>
<dbReference type="Proteomes" id="UP000030661">
    <property type="component" value="Unassembled WGS sequence"/>
</dbReference>
<reference evidence="1" key="1">
    <citation type="journal article" date="2015" name="PeerJ">
        <title>First genomic representation of candidate bacterial phylum KSB3 points to enhanced environmental sensing as a trigger of wastewater bulking.</title>
        <authorList>
            <person name="Sekiguchi Y."/>
            <person name="Ohashi A."/>
            <person name="Parks D.H."/>
            <person name="Yamauchi T."/>
            <person name="Tyson G.W."/>
            <person name="Hugenholtz P."/>
        </authorList>
    </citation>
    <scope>NUCLEOTIDE SEQUENCE [LARGE SCALE GENOMIC DNA]</scope>
</reference>
<organism evidence="1">
    <name type="scientific">Vecturithrix granuli</name>
    <dbReference type="NCBI Taxonomy" id="1499967"/>
    <lineage>
        <taxon>Bacteria</taxon>
        <taxon>Candidatus Moduliflexota</taxon>
        <taxon>Candidatus Vecturitrichia</taxon>
        <taxon>Candidatus Vecturitrichales</taxon>
        <taxon>Candidatus Vecturitrichaceae</taxon>
        <taxon>Candidatus Vecturithrix</taxon>
    </lineage>
</organism>
<gene>
    <name evidence="1" type="ORF">U27_03175</name>
</gene>
<evidence type="ECO:0000313" key="2">
    <source>
        <dbReference type="Proteomes" id="UP000030661"/>
    </source>
</evidence>
<proteinExistence type="predicted"/>
<protein>
    <submittedName>
        <fullName evidence="1">Uncharacterized protein</fullName>
    </submittedName>
</protein>
<keyword evidence="2" id="KW-1185">Reference proteome</keyword>
<evidence type="ECO:0000313" key="1">
    <source>
        <dbReference type="EMBL" id="GAK56213.1"/>
    </source>
</evidence>
<accession>A0A081BV58</accession>
<dbReference type="EMBL" id="DF820464">
    <property type="protein sequence ID" value="GAK56213.1"/>
    <property type="molecule type" value="Genomic_DNA"/>
</dbReference>
<sequence>MPTPPYVHQRLVLACLLERMACHVMVHRTEKFAKNDKTLFLEYPLYAHNTREHSILPDMAQFDILANR</sequence>
<dbReference type="HOGENOM" id="CLU_2785458_0_0_0"/>
<name>A0A081BV58_VECG1</name>